<keyword evidence="5" id="KW-0460">Magnesium</keyword>
<name>A0A9D1UGE3_9BACT</name>
<proteinExistence type="inferred from homology"/>
<evidence type="ECO:0000256" key="6">
    <source>
        <dbReference type="RuleBase" id="RU004466"/>
    </source>
</evidence>
<keyword evidence="4" id="KW-0479">Metal-binding</keyword>
<comment type="caution">
    <text evidence="7">The sequence shown here is derived from an EMBL/GenBank/DDBJ whole genome shotgun (WGS) entry which is preliminary data.</text>
</comment>
<dbReference type="AlphaFoldDB" id="A0A9D1UGE3"/>
<dbReference type="GO" id="GO:0004659">
    <property type="term" value="F:prenyltransferase activity"/>
    <property type="evidence" value="ECO:0007669"/>
    <property type="project" value="InterPro"/>
</dbReference>
<evidence type="ECO:0000256" key="2">
    <source>
        <dbReference type="ARBA" id="ARBA00006706"/>
    </source>
</evidence>
<protein>
    <submittedName>
        <fullName evidence="7">Polyprenyl synthetase family protein</fullName>
    </submittedName>
</protein>
<evidence type="ECO:0000313" key="8">
    <source>
        <dbReference type="Proteomes" id="UP000824267"/>
    </source>
</evidence>
<dbReference type="SUPFAM" id="SSF48576">
    <property type="entry name" value="Terpenoid synthases"/>
    <property type="match status" value="1"/>
</dbReference>
<evidence type="ECO:0000256" key="1">
    <source>
        <dbReference type="ARBA" id="ARBA00001946"/>
    </source>
</evidence>
<reference evidence="7" key="2">
    <citation type="submission" date="2021-04" db="EMBL/GenBank/DDBJ databases">
        <authorList>
            <person name="Gilroy R."/>
        </authorList>
    </citation>
    <scope>NUCLEOTIDE SEQUENCE</scope>
    <source>
        <strain evidence="7">Gambia16-930</strain>
    </source>
</reference>
<dbReference type="PROSITE" id="PS00444">
    <property type="entry name" value="POLYPRENYL_SYNTHASE_2"/>
    <property type="match status" value="1"/>
</dbReference>
<keyword evidence="3 6" id="KW-0808">Transferase</keyword>
<accession>A0A9D1UGE3</accession>
<dbReference type="PANTHER" id="PTHR12001">
    <property type="entry name" value="GERANYLGERANYL PYROPHOSPHATE SYNTHASE"/>
    <property type="match status" value="1"/>
</dbReference>
<dbReference type="GO" id="GO:0008299">
    <property type="term" value="P:isoprenoid biosynthetic process"/>
    <property type="evidence" value="ECO:0007669"/>
    <property type="project" value="InterPro"/>
</dbReference>
<dbReference type="SFLD" id="SFLDS00005">
    <property type="entry name" value="Isoprenoid_Synthase_Type_I"/>
    <property type="match status" value="1"/>
</dbReference>
<organism evidence="7 8">
    <name type="scientific">Candidatus Onthomorpha intestinigallinarum</name>
    <dbReference type="NCBI Taxonomy" id="2840880"/>
    <lineage>
        <taxon>Bacteria</taxon>
        <taxon>Pseudomonadati</taxon>
        <taxon>Bacteroidota</taxon>
        <taxon>Bacteroidia</taxon>
        <taxon>Bacteroidales</taxon>
        <taxon>Candidatus Onthomorpha</taxon>
    </lineage>
</organism>
<evidence type="ECO:0000256" key="4">
    <source>
        <dbReference type="ARBA" id="ARBA00022723"/>
    </source>
</evidence>
<comment type="similarity">
    <text evidence="2 6">Belongs to the FPP/GGPP synthase family.</text>
</comment>
<dbReference type="GO" id="GO:0046872">
    <property type="term" value="F:metal ion binding"/>
    <property type="evidence" value="ECO:0007669"/>
    <property type="project" value="UniProtKB-KW"/>
</dbReference>
<sequence length="323" mass="36821">MRLQQISGCVSREFEEFDRLYSRSVSFDKGTLGQALRYVLSQHGKRIRPLLIILMAKACGQVTDSTYRSAVILELLHTASLVHDDVLDKSDTRHNRPTVSRKWGNNTAVLLGDYLYGLCLQIIETREDFELMSIYSRIARELPMGEILQKDISERQDVSLDSYYEVIRYKTASLFGAACYIGAKTSRAKDDYVSVAEDFGRNLGMAFQIRDDILDFDTRGDSGKGFGNDIYEKKITLPLIFHLETLSSVERKRLFSFIRQDEKENDKVLAFVNEVLLSGALEKAEQLVEYYSDKAKMALLSLPESEYRNSLGDLVDCLVARRV</sequence>
<dbReference type="InterPro" id="IPR033749">
    <property type="entry name" value="Polyprenyl_synt_CS"/>
</dbReference>
<dbReference type="Proteomes" id="UP000824267">
    <property type="component" value="Unassembled WGS sequence"/>
</dbReference>
<gene>
    <name evidence="7" type="ORF">IAC47_01025</name>
</gene>
<evidence type="ECO:0000313" key="7">
    <source>
        <dbReference type="EMBL" id="HIW86847.1"/>
    </source>
</evidence>
<dbReference type="Gene3D" id="1.10.600.10">
    <property type="entry name" value="Farnesyl Diphosphate Synthase"/>
    <property type="match status" value="1"/>
</dbReference>
<dbReference type="PANTHER" id="PTHR12001:SF69">
    <property type="entry name" value="ALL TRANS-POLYPRENYL-DIPHOSPHATE SYNTHASE PDSS1"/>
    <property type="match status" value="1"/>
</dbReference>
<dbReference type="EMBL" id="DXGG01000037">
    <property type="protein sequence ID" value="HIW86847.1"/>
    <property type="molecule type" value="Genomic_DNA"/>
</dbReference>
<reference evidence="7" key="1">
    <citation type="journal article" date="2021" name="PeerJ">
        <title>Extensive microbial diversity within the chicken gut microbiome revealed by metagenomics and culture.</title>
        <authorList>
            <person name="Gilroy R."/>
            <person name="Ravi A."/>
            <person name="Getino M."/>
            <person name="Pursley I."/>
            <person name="Horton D.L."/>
            <person name="Alikhan N.F."/>
            <person name="Baker D."/>
            <person name="Gharbi K."/>
            <person name="Hall N."/>
            <person name="Watson M."/>
            <person name="Adriaenssens E.M."/>
            <person name="Foster-Nyarko E."/>
            <person name="Jarju S."/>
            <person name="Secka A."/>
            <person name="Antonio M."/>
            <person name="Oren A."/>
            <person name="Chaudhuri R.R."/>
            <person name="La Ragione R."/>
            <person name="Hildebrand F."/>
            <person name="Pallen M.J."/>
        </authorList>
    </citation>
    <scope>NUCLEOTIDE SEQUENCE</scope>
    <source>
        <strain evidence="7">Gambia16-930</strain>
    </source>
</reference>
<dbReference type="Pfam" id="PF00348">
    <property type="entry name" value="polyprenyl_synt"/>
    <property type="match status" value="1"/>
</dbReference>
<evidence type="ECO:0000256" key="5">
    <source>
        <dbReference type="ARBA" id="ARBA00022842"/>
    </source>
</evidence>
<dbReference type="InterPro" id="IPR008949">
    <property type="entry name" value="Isoprenoid_synthase_dom_sf"/>
</dbReference>
<dbReference type="CDD" id="cd00685">
    <property type="entry name" value="Trans_IPPS_HT"/>
    <property type="match status" value="1"/>
</dbReference>
<evidence type="ECO:0000256" key="3">
    <source>
        <dbReference type="ARBA" id="ARBA00022679"/>
    </source>
</evidence>
<dbReference type="InterPro" id="IPR000092">
    <property type="entry name" value="Polyprenyl_synt"/>
</dbReference>
<comment type="cofactor">
    <cofactor evidence="1">
        <name>Mg(2+)</name>
        <dbReference type="ChEBI" id="CHEBI:18420"/>
    </cofactor>
</comment>